<gene>
    <name evidence="2" type="ORF">ALC60_11742</name>
</gene>
<sequence length="126" mass="14981">MLIVYRRDPSHPKFVVPEAMVRSLLRIHHDEVAHCGAKKTFYGLSANYWFKSMRRRIKRYIENCVTCIMSNVSSNTNEGELQHIMVVVDSFTRFTWLFVVKSTTTKFLEKHSKTYFFLSIHFYFST</sequence>
<dbReference type="InterPro" id="IPR041588">
    <property type="entry name" value="Integrase_H2C2"/>
</dbReference>
<dbReference type="EMBL" id="KQ982934">
    <property type="protein sequence ID" value="KYQ49128.1"/>
    <property type="molecule type" value="Genomic_DNA"/>
</dbReference>
<dbReference type="Proteomes" id="UP000075809">
    <property type="component" value="Unassembled WGS sequence"/>
</dbReference>
<evidence type="ECO:0000259" key="1">
    <source>
        <dbReference type="Pfam" id="PF17921"/>
    </source>
</evidence>
<accession>A0A151WMU3</accession>
<dbReference type="Pfam" id="PF17921">
    <property type="entry name" value="Integrase_H2C2"/>
    <property type="match status" value="1"/>
</dbReference>
<keyword evidence="3" id="KW-1185">Reference proteome</keyword>
<dbReference type="Gene3D" id="1.10.340.70">
    <property type="match status" value="1"/>
</dbReference>
<feature type="domain" description="Integrase zinc-binding" evidence="1">
    <location>
        <begin position="16"/>
        <end position="72"/>
    </location>
</feature>
<dbReference type="STRING" id="64791.A0A151WMU3"/>
<evidence type="ECO:0000313" key="3">
    <source>
        <dbReference type="Proteomes" id="UP000075809"/>
    </source>
</evidence>
<proteinExistence type="predicted"/>
<name>A0A151WMU3_9HYME</name>
<protein>
    <submittedName>
        <fullName evidence="2">Pro-Pol polyprotein</fullName>
    </submittedName>
</protein>
<dbReference type="AlphaFoldDB" id="A0A151WMU3"/>
<reference evidence="2 3" key="1">
    <citation type="submission" date="2015-09" db="EMBL/GenBank/DDBJ databases">
        <title>Trachymyrmex zeteki WGS genome.</title>
        <authorList>
            <person name="Nygaard S."/>
            <person name="Hu H."/>
            <person name="Boomsma J."/>
            <person name="Zhang G."/>
        </authorList>
    </citation>
    <scope>NUCLEOTIDE SEQUENCE [LARGE SCALE GENOMIC DNA]</scope>
    <source>
        <strain evidence="2">Tzet28-1</strain>
        <tissue evidence="2">Whole body</tissue>
    </source>
</reference>
<organism evidence="2 3">
    <name type="scientific">Mycetomoellerius zeteki</name>
    <dbReference type="NCBI Taxonomy" id="64791"/>
    <lineage>
        <taxon>Eukaryota</taxon>
        <taxon>Metazoa</taxon>
        <taxon>Ecdysozoa</taxon>
        <taxon>Arthropoda</taxon>
        <taxon>Hexapoda</taxon>
        <taxon>Insecta</taxon>
        <taxon>Pterygota</taxon>
        <taxon>Neoptera</taxon>
        <taxon>Endopterygota</taxon>
        <taxon>Hymenoptera</taxon>
        <taxon>Apocrita</taxon>
        <taxon>Aculeata</taxon>
        <taxon>Formicoidea</taxon>
        <taxon>Formicidae</taxon>
        <taxon>Myrmicinae</taxon>
        <taxon>Mycetomoellerius</taxon>
    </lineage>
</organism>
<evidence type="ECO:0000313" key="2">
    <source>
        <dbReference type="EMBL" id="KYQ49128.1"/>
    </source>
</evidence>